<comment type="caution">
    <text evidence="8">The sequence shown here is derived from an EMBL/GenBank/DDBJ whole genome shotgun (WGS) entry which is preliminary data.</text>
</comment>
<feature type="region of interest" description="Disordered" evidence="6">
    <location>
        <begin position="144"/>
        <end position="193"/>
    </location>
</feature>
<name>A0AAN6EX76_EXODE</name>
<reference evidence="8" key="1">
    <citation type="submission" date="2023-01" db="EMBL/GenBank/DDBJ databases">
        <title>Exophiala dermititidis isolated from Cystic Fibrosis Patient.</title>
        <authorList>
            <person name="Kurbessoian T."/>
            <person name="Crocker A."/>
            <person name="Murante D."/>
            <person name="Hogan D.A."/>
            <person name="Stajich J.E."/>
        </authorList>
    </citation>
    <scope>NUCLEOTIDE SEQUENCE</scope>
    <source>
        <strain evidence="8">Ex8</strain>
    </source>
</reference>
<dbReference type="Pfam" id="PF16558">
    <property type="entry name" value="AZUL"/>
    <property type="match status" value="1"/>
</dbReference>
<dbReference type="GO" id="GO:0000209">
    <property type="term" value="P:protein polyubiquitination"/>
    <property type="evidence" value="ECO:0007669"/>
    <property type="project" value="InterPro"/>
</dbReference>
<proteinExistence type="predicted"/>
<evidence type="ECO:0000313" key="9">
    <source>
        <dbReference type="Proteomes" id="UP001161757"/>
    </source>
</evidence>
<dbReference type="Gene3D" id="3.30.2410.10">
    <property type="entry name" value="Hect, E3 ligase catalytic domain"/>
    <property type="match status" value="1"/>
</dbReference>
<dbReference type="PANTHER" id="PTHR45700:SF8">
    <property type="entry name" value="HECT-TYPE E3 UBIQUITIN TRANSFERASE"/>
    <property type="match status" value="1"/>
</dbReference>
<keyword evidence="4 5" id="KW-0833">Ubl conjugation pathway</keyword>
<dbReference type="Pfam" id="PF00632">
    <property type="entry name" value="HECT"/>
    <property type="match status" value="2"/>
</dbReference>
<dbReference type="PANTHER" id="PTHR45700">
    <property type="entry name" value="UBIQUITIN-PROTEIN LIGASE E3C"/>
    <property type="match status" value="1"/>
</dbReference>
<dbReference type="SMART" id="SM00119">
    <property type="entry name" value="HECTc"/>
    <property type="match status" value="1"/>
</dbReference>
<feature type="region of interest" description="Disordered" evidence="6">
    <location>
        <begin position="1018"/>
        <end position="1079"/>
    </location>
</feature>
<dbReference type="InterPro" id="IPR044611">
    <property type="entry name" value="E3A/B/C-like"/>
</dbReference>
<evidence type="ECO:0000259" key="7">
    <source>
        <dbReference type="PROSITE" id="PS50237"/>
    </source>
</evidence>
<feature type="region of interest" description="Disordered" evidence="6">
    <location>
        <begin position="228"/>
        <end position="262"/>
    </location>
</feature>
<dbReference type="Proteomes" id="UP001161757">
    <property type="component" value="Unassembled WGS sequence"/>
</dbReference>
<dbReference type="PROSITE" id="PS50237">
    <property type="entry name" value="HECT"/>
    <property type="match status" value="1"/>
</dbReference>
<dbReference type="EC" id="2.3.2.26" evidence="2"/>
<comment type="catalytic activity">
    <reaction evidence="1">
        <text>S-ubiquitinyl-[E2 ubiquitin-conjugating enzyme]-L-cysteine + [acceptor protein]-L-lysine = [E2 ubiquitin-conjugating enzyme]-L-cysteine + N(6)-ubiquitinyl-[acceptor protein]-L-lysine.</text>
        <dbReference type="EC" id="2.3.2.26"/>
    </reaction>
</comment>
<protein>
    <recommendedName>
        <fullName evidence="2">HECT-type E3 ubiquitin transferase</fullName>
        <ecNumber evidence="2">2.3.2.26</ecNumber>
    </recommendedName>
</protein>
<feature type="region of interest" description="Disordered" evidence="6">
    <location>
        <begin position="505"/>
        <end position="529"/>
    </location>
</feature>
<feature type="domain" description="HECT" evidence="7">
    <location>
        <begin position="863"/>
        <end position="1302"/>
    </location>
</feature>
<evidence type="ECO:0000256" key="5">
    <source>
        <dbReference type="PROSITE-ProRule" id="PRU00104"/>
    </source>
</evidence>
<dbReference type="FunFam" id="3.30.2410.10:FF:000003">
    <property type="entry name" value="probable E3 ubiquitin-protein ligase HERC4 isoform X1"/>
    <property type="match status" value="1"/>
</dbReference>
<organism evidence="8 9">
    <name type="scientific">Exophiala dermatitidis</name>
    <name type="common">Black yeast-like fungus</name>
    <name type="synonym">Wangiella dermatitidis</name>
    <dbReference type="NCBI Taxonomy" id="5970"/>
    <lineage>
        <taxon>Eukaryota</taxon>
        <taxon>Fungi</taxon>
        <taxon>Dikarya</taxon>
        <taxon>Ascomycota</taxon>
        <taxon>Pezizomycotina</taxon>
        <taxon>Eurotiomycetes</taxon>
        <taxon>Chaetothyriomycetidae</taxon>
        <taxon>Chaetothyriales</taxon>
        <taxon>Herpotrichiellaceae</taxon>
        <taxon>Exophiala</taxon>
    </lineage>
</organism>
<evidence type="ECO:0000256" key="1">
    <source>
        <dbReference type="ARBA" id="ARBA00000885"/>
    </source>
</evidence>
<feature type="region of interest" description="Disordered" evidence="6">
    <location>
        <begin position="424"/>
        <end position="446"/>
    </location>
</feature>
<dbReference type="SUPFAM" id="SSF56204">
    <property type="entry name" value="Hect, E3 ligase catalytic domain"/>
    <property type="match status" value="1"/>
</dbReference>
<feature type="active site" description="Glycyl thioester intermediate" evidence="5">
    <location>
        <position position="1270"/>
    </location>
</feature>
<keyword evidence="3" id="KW-0808">Transferase</keyword>
<evidence type="ECO:0000256" key="3">
    <source>
        <dbReference type="ARBA" id="ARBA00022679"/>
    </source>
</evidence>
<dbReference type="Gene3D" id="6.10.130.10">
    <property type="entry name" value="Ubiquitin-protein ligase E3A, N-terminal zinc-binding domain (AZUL)"/>
    <property type="match status" value="1"/>
</dbReference>
<dbReference type="InterPro" id="IPR000569">
    <property type="entry name" value="HECT_dom"/>
</dbReference>
<gene>
    <name evidence="8" type="ORF">HRR80_004901</name>
</gene>
<dbReference type="EMBL" id="JAJGCB010000008">
    <property type="protein sequence ID" value="KAJ8991570.1"/>
    <property type="molecule type" value="Genomic_DNA"/>
</dbReference>
<evidence type="ECO:0000313" key="8">
    <source>
        <dbReference type="EMBL" id="KAJ8991570.1"/>
    </source>
</evidence>
<sequence length="1302" mass="146265">MHYAKHASRTGGLDDSTHEALDRQSRVKASDLGFDVPDHVLSEIIPISDPRHVYSNIHAQRDRRLRLLIRRYTNQIQYGCKNINCTTPTCLSYRKRNSTGPLRRYTELSARTLACQLVDDYTRNGKDSVSGLCHNEPVVPWYEDPEATKRRRDSLEKAGLQRRESASVAKISSQTLRSKEPSPKPAFSVERLSQDGIVQAGRRLRTLDISKNDEEIAEEITDVLNAIPSNHPASASNEEENKNPSDTASVGHEPPESKPKDTASFTQTLFDLLPLRLLSWLPGGDRRELPEPGGCAEHSTNHQQAYFEDVDDCAPDPTEEPPGVADPNTESLPPASMVKRPVVQAYTLRKFTWSMFPWLQSRLDDSNNDAYNDNFLPFLKQSLSYCFSDPEHLVRTVRDLQDSSPFSEGFADFLRKELTRSVSKATVKQTGLDDPSQDSSSGSWPRIKTGTADDLYALLDGLALVDGLKQRSVFLNSMFTALQHSYRLPPWLQPRQKRKHSYPAGILTDRSSNRGSQHLNSSGPPPQDLDAVEGLGEACEDEKQLVLLNDDQAAEICLVALAAIASLIFENRGPQAFGGKTAFAEFAALRNTGLAHSRWHKIPRDADRLLVSHIVDLIIQAIDVCDDWSVLRLLTAIMDVISHRLIVAKCASSMKGHDLGKTKKETIVDLLVRRFDRRTVGEWDPPEQRSSWLGAAAIELVRTVMLKIWDCRPIIQRAGPVAGALELLAGIYRERKDLNLDLVSFRMSFIAERFDEMSMPIEWLSFRADTRQMHLLSFSFLFEPATLVRYFRAINIEMMRKSHESAALVYNDTRHYMWAPAIPVYGAREVLASLRPHMAKFFVLTIRRDNVLDDAINQIWRRQRRELMRPLRVRLGKDEGEDGLDHGGVQQEFFRVVFAEAFRPEYGMFTVDARTRMTWFQPGSFEPLYRFEALGVLMSIAVYNGITLPITFPLAFYRKLLGLKVKTLEHIADGWPDLARGLQALLDWDDGDVGDVIARTYEFSYDICGSTVTVDMQQIDRNDPWPPRAAEGGSRSNSNGAVDINGKGKAKAKRKSTSFELPLEPSSLTPPAQPSSPNLLDCEILSSQDTAITCPGPSSSKAPAPASLQGGITTPSSIDSDMLALEEAEAALVTNVNREQYVKDYVFWLTHKSIEPQYEAFARGFYTCLDRTALSIFTPETLKSVIEGYQEINIDELERTVTYDDGYSRTSPTIVDFWHVVRSFSPEQHRQLLEFVTASDRVPVNGLANVQFIIQKNGDDDARLPSSSTCYGRLLLPQYSSRQVLEEKLSKAIENSVGFGTL</sequence>
<feature type="region of interest" description="Disordered" evidence="6">
    <location>
        <begin position="1"/>
        <end position="22"/>
    </location>
</feature>
<accession>A0AAN6EX76</accession>
<feature type="compositionally biased region" description="Low complexity" evidence="6">
    <location>
        <begin position="1058"/>
        <end position="1070"/>
    </location>
</feature>
<evidence type="ECO:0000256" key="2">
    <source>
        <dbReference type="ARBA" id="ARBA00012485"/>
    </source>
</evidence>
<feature type="compositionally biased region" description="Basic and acidic residues" evidence="6">
    <location>
        <begin position="153"/>
        <end position="165"/>
    </location>
</feature>
<dbReference type="GO" id="GO:0061630">
    <property type="term" value="F:ubiquitin protein ligase activity"/>
    <property type="evidence" value="ECO:0007669"/>
    <property type="project" value="UniProtKB-EC"/>
</dbReference>
<feature type="compositionally biased region" description="Polar residues" evidence="6">
    <location>
        <begin position="509"/>
        <end position="522"/>
    </location>
</feature>
<dbReference type="InterPro" id="IPR032353">
    <property type="entry name" value="AZUL"/>
</dbReference>
<evidence type="ECO:0000256" key="6">
    <source>
        <dbReference type="SAM" id="MobiDB-lite"/>
    </source>
</evidence>
<evidence type="ECO:0000256" key="4">
    <source>
        <dbReference type="ARBA" id="ARBA00022786"/>
    </source>
</evidence>
<dbReference type="InterPro" id="IPR042556">
    <property type="entry name" value="AZUL_sf"/>
</dbReference>
<dbReference type="InterPro" id="IPR035983">
    <property type="entry name" value="Hect_E3_ubiquitin_ligase"/>
</dbReference>
<feature type="region of interest" description="Disordered" evidence="6">
    <location>
        <begin position="311"/>
        <end position="335"/>
    </location>
</feature>
<dbReference type="Gene3D" id="3.90.1750.10">
    <property type="entry name" value="Hect, E3 ligase catalytic domains"/>
    <property type="match status" value="1"/>
</dbReference>